<evidence type="ECO:0000313" key="2">
    <source>
        <dbReference type="Proteomes" id="UP000887563"/>
    </source>
</evidence>
<feature type="domain" description="C2H2-type" evidence="1">
    <location>
        <begin position="330"/>
        <end position="351"/>
    </location>
</feature>
<evidence type="ECO:0000259" key="1">
    <source>
        <dbReference type="PROSITE" id="PS00028"/>
    </source>
</evidence>
<protein>
    <submittedName>
        <fullName evidence="3">C2H2-type domain-containing protein</fullName>
    </submittedName>
</protein>
<organism evidence="2 3">
    <name type="scientific">Meloidogyne incognita</name>
    <name type="common">Southern root-knot nematode worm</name>
    <name type="synonym">Oxyuris incognita</name>
    <dbReference type="NCBI Taxonomy" id="6306"/>
    <lineage>
        <taxon>Eukaryota</taxon>
        <taxon>Metazoa</taxon>
        <taxon>Ecdysozoa</taxon>
        <taxon>Nematoda</taxon>
        <taxon>Chromadorea</taxon>
        <taxon>Rhabditida</taxon>
        <taxon>Tylenchina</taxon>
        <taxon>Tylenchomorpha</taxon>
        <taxon>Tylenchoidea</taxon>
        <taxon>Meloidogynidae</taxon>
        <taxon>Meloidogyninae</taxon>
        <taxon>Meloidogyne</taxon>
        <taxon>Meloidogyne incognita group</taxon>
    </lineage>
</organism>
<evidence type="ECO:0000313" key="3">
    <source>
        <dbReference type="WBParaSite" id="Minc3s01213g21775"/>
    </source>
</evidence>
<dbReference type="WBParaSite" id="Minc3s01213g21775">
    <property type="protein sequence ID" value="Minc3s01213g21775"/>
    <property type="gene ID" value="Minc3s01213g21775"/>
</dbReference>
<dbReference type="PROSITE" id="PS00028">
    <property type="entry name" value="ZINC_FINGER_C2H2_1"/>
    <property type="match status" value="1"/>
</dbReference>
<dbReference type="AlphaFoldDB" id="A0A914MAW0"/>
<name>A0A914MAW0_MELIC</name>
<reference evidence="3" key="1">
    <citation type="submission" date="2022-11" db="UniProtKB">
        <authorList>
            <consortium name="WormBaseParasite"/>
        </authorList>
    </citation>
    <scope>IDENTIFICATION</scope>
</reference>
<dbReference type="InterPro" id="IPR013087">
    <property type="entry name" value="Znf_C2H2_type"/>
</dbReference>
<sequence>MEPDARHVYESIRICLLSTRLDHLKTLKNIVLTSHNLLVGRLATQQNSEEIPNLESVLQECEKLGGLMAVEYERLENEAKKLPQQTPSSLMVNKLNNFLLDCAMNPQIKSDYDNTMSVFEWTDSTANYINFAYDLFKISHMSTLTQQRSRKLTLAYQIANGVENIRNEPSSSPHFAFVDGLEKYFRVCNTKPIKQGDIPFEFKLYHNFIERSVLSCIIEIKYFVVPKSRTSDGQMVCMQKMLWLINNGVIEYLHVVAPHEDWHYEECSGIVGKKQVDLSKQSRFEVYQKITSSANMMVSTASNFPHLLSTKMYSLLFGQLSRLVIIDQKCMRCGKRLRDFTPVVYHIHRSHNSCK</sequence>
<dbReference type="Proteomes" id="UP000887563">
    <property type="component" value="Unplaced"/>
</dbReference>
<accession>A0A914MAW0</accession>
<keyword evidence="2" id="KW-1185">Reference proteome</keyword>
<proteinExistence type="predicted"/>